<protein>
    <submittedName>
        <fullName evidence="1">Uncharacterized protein</fullName>
    </submittedName>
</protein>
<organism evidence="1 2">
    <name type="scientific">Pseudomonas retamae</name>
    <dbReference type="NCBI Taxonomy" id="702110"/>
    <lineage>
        <taxon>Bacteria</taxon>
        <taxon>Pseudomonadati</taxon>
        <taxon>Pseudomonadota</taxon>
        <taxon>Gammaproteobacteria</taxon>
        <taxon>Pseudomonadales</taxon>
        <taxon>Pseudomonadaceae</taxon>
        <taxon>Pseudomonas</taxon>
    </lineage>
</organism>
<dbReference type="EMBL" id="JBIEIL010000009">
    <property type="protein sequence ID" value="MFG6206443.1"/>
    <property type="molecule type" value="Genomic_DNA"/>
</dbReference>
<accession>A0ABW7DHG4</accession>
<gene>
    <name evidence="1" type="ORF">ACGSLL_18930</name>
</gene>
<evidence type="ECO:0000313" key="2">
    <source>
        <dbReference type="Proteomes" id="UP001605918"/>
    </source>
</evidence>
<dbReference type="Proteomes" id="UP001605918">
    <property type="component" value="Unassembled WGS sequence"/>
</dbReference>
<reference evidence="1 2" key="1">
    <citation type="submission" date="2024-10" db="EMBL/GenBank/DDBJ databases">
        <title>Whole genome of Pseudomonas sp Strain RB5.</title>
        <authorList>
            <person name="Selami N."/>
        </authorList>
    </citation>
    <scope>NUCLEOTIDE SEQUENCE [LARGE SCALE GENOMIC DNA]</scope>
    <source>
        <strain evidence="1 2">RB5</strain>
    </source>
</reference>
<keyword evidence="2" id="KW-1185">Reference proteome</keyword>
<proteinExistence type="predicted"/>
<comment type="caution">
    <text evidence="1">The sequence shown here is derived from an EMBL/GenBank/DDBJ whole genome shotgun (WGS) entry which is preliminary data.</text>
</comment>
<dbReference type="RefSeq" id="WP_394507513.1">
    <property type="nucleotide sequence ID" value="NZ_JBIEIL010000009.1"/>
</dbReference>
<evidence type="ECO:0000313" key="1">
    <source>
        <dbReference type="EMBL" id="MFG6206443.1"/>
    </source>
</evidence>
<name>A0ABW7DHG4_9PSED</name>
<sequence>MSNKPSKTEGRLTAAGTSVSGFSTDDVSAQRHLSDNGYTFEGVSTTGERLVFFIRTLEITTGKSFPIEQYGDTGTAAALFKDDKNLTYNGRTGEVNFEHFDIESEKVKISADFVMFNNSAQKHVIAEGDFSGIVQNNKSVLDKEGNLNLN</sequence>